<feature type="region of interest" description="Disordered" evidence="1">
    <location>
        <begin position="369"/>
        <end position="391"/>
    </location>
</feature>
<comment type="caution">
    <text evidence="2">The sequence shown here is derived from an EMBL/GenBank/DDBJ whole genome shotgun (WGS) entry which is preliminary data.</text>
</comment>
<dbReference type="OrthoDB" id="21072at2759"/>
<evidence type="ECO:0000256" key="1">
    <source>
        <dbReference type="SAM" id="MobiDB-lite"/>
    </source>
</evidence>
<keyword evidence="3" id="KW-1185">Reference proteome</keyword>
<accession>A0A9P6GH65</accession>
<evidence type="ECO:0000313" key="3">
    <source>
        <dbReference type="Proteomes" id="UP000756921"/>
    </source>
</evidence>
<protein>
    <submittedName>
        <fullName evidence="2">Uncharacterized protein</fullName>
    </submittedName>
</protein>
<dbReference type="AlphaFoldDB" id="A0A9P6GH65"/>
<organism evidence="2 3">
    <name type="scientific">Paraphaeosphaeria minitans</name>
    <dbReference type="NCBI Taxonomy" id="565426"/>
    <lineage>
        <taxon>Eukaryota</taxon>
        <taxon>Fungi</taxon>
        <taxon>Dikarya</taxon>
        <taxon>Ascomycota</taxon>
        <taxon>Pezizomycotina</taxon>
        <taxon>Dothideomycetes</taxon>
        <taxon>Pleosporomycetidae</taxon>
        <taxon>Pleosporales</taxon>
        <taxon>Massarineae</taxon>
        <taxon>Didymosphaeriaceae</taxon>
        <taxon>Paraphaeosphaeria</taxon>
    </lineage>
</organism>
<gene>
    <name evidence="2" type="ORF">PMIN01_06708</name>
</gene>
<proteinExistence type="predicted"/>
<dbReference type="EMBL" id="WJXW01000006">
    <property type="protein sequence ID" value="KAF9735303.1"/>
    <property type="molecule type" value="Genomic_DNA"/>
</dbReference>
<evidence type="ECO:0000313" key="2">
    <source>
        <dbReference type="EMBL" id="KAF9735303.1"/>
    </source>
</evidence>
<name>A0A9P6GH65_9PLEO</name>
<sequence>MSAPASRPPPRRPFFLEPWFQDMMKPVMPPILVSDFEDDPPITVRYIQGDNDLDFKTVYTSIMTLSHHAGRGLLRTKNESDPDPVFYIKKKCDPEFLEAFWKCASYLCDYFADFLAFDTAHMQSVWFHLLDKLQEATILPHYFWISGMPFCEHSEDFVRDTNRLYVLISGLIAPTRVAPPSNILGTDYMNKNRGDGGVSGLKGWQQFLYKDSPGFFVPKSKRLYPMAAENPTNHTAFEAHIPRGGLAIVDSHTKKLRELTAQVAQGESSTQTVAIALADFDQKALKLDRVSAYTAIDGRQVMLHPEMYPDPKLPRAPRQHPGLVDPGLQDPKPGLERLNELTGAYKGKDIYEHPDDNGKFPMLSLRYPEAPQNQTLQSKIDRAAYSDMQTP</sequence>
<reference evidence="2" key="1">
    <citation type="journal article" date="2020" name="Mol. Plant Microbe Interact.">
        <title>Genome Sequence of the Biocontrol Agent Coniothyrium minitans strain Conio (IMI 134523).</title>
        <authorList>
            <person name="Patel D."/>
            <person name="Shittu T.A."/>
            <person name="Baroncelli R."/>
            <person name="Muthumeenakshi S."/>
            <person name="Osborne T.H."/>
            <person name="Janganan T.K."/>
            <person name="Sreenivasaprasad S."/>
        </authorList>
    </citation>
    <scope>NUCLEOTIDE SEQUENCE</scope>
    <source>
        <strain evidence="2">Conio</strain>
    </source>
</reference>
<dbReference type="Proteomes" id="UP000756921">
    <property type="component" value="Unassembled WGS sequence"/>
</dbReference>